<comment type="caution">
    <text evidence="2">The sequence shown here is derived from an EMBL/GenBank/DDBJ whole genome shotgun (WGS) entry which is preliminary data.</text>
</comment>
<dbReference type="EMBL" id="BOLY01000004">
    <property type="protein sequence ID" value="GIZ44280.1"/>
    <property type="molecule type" value="Genomic_DNA"/>
</dbReference>
<gene>
    <name evidence="2" type="ORF">CKM354_000748300</name>
</gene>
<dbReference type="AlphaFoldDB" id="A0A9P3FJ52"/>
<dbReference type="PANTHER" id="PTHR42085">
    <property type="entry name" value="F-BOX DOMAIN-CONTAINING PROTEIN"/>
    <property type="match status" value="1"/>
</dbReference>
<dbReference type="InterPro" id="IPR038883">
    <property type="entry name" value="AN11006-like"/>
</dbReference>
<sequence>MTREQHFHNPPLQDDMASGVAESDSIPPLLRLPAELRDEIYRLATLMAPETWALAMTFNKCPDEPPLLFVNRQIRAEASSIYYKQNNFIFQIRNLDARTYISWCQASLTQRLTANVRLNLIYEPLLQHPEHFRDPLSGPGQKVFVPEERQLWPNLMFWLENYYLRRCLGVPNVEKDYLGAAFSNTAAALFDTVGRLGKGHNMSWEQVKDVLEPMQRALGSANSAWLGFIKYD</sequence>
<dbReference type="PANTHER" id="PTHR42085:SF2">
    <property type="entry name" value="F-BOX DOMAIN-CONTAINING PROTEIN"/>
    <property type="match status" value="1"/>
</dbReference>
<evidence type="ECO:0008006" key="4">
    <source>
        <dbReference type="Google" id="ProtNLM"/>
    </source>
</evidence>
<feature type="region of interest" description="Disordered" evidence="1">
    <location>
        <begin position="1"/>
        <end position="21"/>
    </location>
</feature>
<accession>A0A9P3FJ52</accession>
<evidence type="ECO:0000256" key="1">
    <source>
        <dbReference type="SAM" id="MobiDB-lite"/>
    </source>
</evidence>
<evidence type="ECO:0000313" key="3">
    <source>
        <dbReference type="Proteomes" id="UP000825890"/>
    </source>
</evidence>
<reference evidence="2 3" key="1">
    <citation type="submission" date="2021-01" db="EMBL/GenBank/DDBJ databases">
        <title>Cercospora kikuchii MAFF 305040 whole genome shotgun sequence.</title>
        <authorList>
            <person name="Kashiwa T."/>
            <person name="Suzuki T."/>
        </authorList>
    </citation>
    <scope>NUCLEOTIDE SEQUENCE [LARGE SCALE GENOMIC DNA]</scope>
    <source>
        <strain evidence="2 3">MAFF 305040</strain>
    </source>
</reference>
<dbReference type="RefSeq" id="XP_044658767.1">
    <property type="nucleotide sequence ID" value="XM_044802832.1"/>
</dbReference>
<dbReference type="GeneID" id="68293058"/>
<dbReference type="OrthoDB" id="3640838at2759"/>
<proteinExistence type="predicted"/>
<name>A0A9P3FJ52_9PEZI</name>
<protein>
    <recommendedName>
        <fullName evidence="4">F-box domain-containing protein</fullName>
    </recommendedName>
</protein>
<organism evidence="2 3">
    <name type="scientific">Cercospora kikuchii</name>
    <dbReference type="NCBI Taxonomy" id="84275"/>
    <lineage>
        <taxon>Eukaryota</taxon>
        <taxon>Fungi</taxon>
        <taxon>Dikarya</taxon>
        <taxon>Ascomycota</taxon>
        <taxon>Pezizomycotina</taxon>
        <taxon>Dothideomycetes</taxon>
        <taxon>Dothideomycetidae</taxon>
        <taxon>Mycosphaerellales</taxon>
        <taxon>Mycosphaerellaceae</taxon>
        <taxon>Cercospora</taxon>
    </lineage>
</organism>
<evidence type="ECO:0000313" key="2">
    <source>
        <dbReference type="EMBL" id="GIZ44280.1"/>
    </source>
</evidence>
<dbReference type="Proteomes" id="UP000825890">
    <property type="component" value="Unassembled WGS sequence"/>
</dbReference>
<keyword evidence="3" id="KW-1185">Reference proteome</keyword>